<name>A0ACC0D3Y7_9PEZI</name>
<proteinExistence type="predicted"/>
<protein>
    <submittedName>
        <fullName evidence="1">Uncharacterized protein</fullName>
    </submittedName>
</protein>
<accession>A0ACC0D3Y7</accession>
<reference evidence="1 2" key="1">
    <citation type="journal article" date="2022" name="New Phytol.">
        <title>Ecological generalism drives hyperdiversity of secondary metabolite gene clusters in xylarialean endophytes.</title>
        <authorList>
            <person name="Franco M.E.E."/>
            <person name="Wisecaver J.H."/>
            <person name="Arnold A.E."/>
            <person name="Ju Y.M."/>
            <person name="Slot J.C."/>
            <person name="Ahrendt S."/>
            <person name="Moore L.P."/>
            <person name="Eastman K.E."/>
            <person name="Scott K."/>
            <person name="Konkel Z."/>
            <person name="Mondo S.J."/>
            <person name="Kuo A."/>
            <person name="Hayes R.D."/>
            <person name="Haridas S."/>
            <person name="Andreopoulos B."/>
            <person name="Riley R."/>
            <person name="LaButti K."/>
            <person name="Pangilinan J."/>
            <person name="Lipzen A."/>
            <person name="Amirebrahimi M."/>
            <person name="Yan J."/>
            <person name="Adam C."/>
            <person name="Keymanesh K."/>
            <person name="Ng V."/>
            <person name="Louie K."/>
            <person name="Northen T."/>
            <person name="Drula E."/>
            <person name="Henrissat B."/>
            <person name="Hsieh H.M."/>
            <person name="Youens-Clark K."/>
            <person name="Lutzoni F."/>
            <person name="Miadlikowska J."/>
            <person name="Eastwood D.C."/>
            <person name="Hamelin R.C."/>
            <person name="Grigoriev I.V."/>
            <person name="U'Ren J.M."/>
        </authorList>
    </citation>
    <scope>NUCLEOTIDE SEQUENCE [LARGE SCALE GENOMIC DNA]</scope>
    <source>
        <strain evidence="1 2">ER1909</strain>
    </source>
</reference>
<keyword evidence="2" id="KW-1185">Reference proteome</keyword>
<dbReference type="EMBL" id="MU394307">
    <property type="protein sequence ID" value="KAI6087467.1"/>
    <property type="molecule type" value="Genomic_DNA"/>
</dbReference>
<evidence type="ECO:0000313" key="1">
    <source>
        <dbReference type="EMBL" id="KAI6087467.1"/>
    </source>
</evidence>
<sequence length="553" mass="61510">MAQPSCKNSPSFSQWWWELGAIFVGVTSIATIVIFLSQVGETALATWDYPIQPNTVISILTTIGKSSMMIPIASCLGQSKWARLRRPTKLKELQILDEASRGPWGSLVLLFNIESWGATIACCLGVVTILALAFEPTTQQILKFPIREARLQNSTAILGAINQTLRESDGITHGYVRMDAALLNGVLGSPRQGLFYCPTPATKCTWNTFTTLGLCTEFKSFNSNSDQIGVACWNTTFPENSNISQVGCNYTFPSNIYDSVKYPIRLTIDSISPPETAFQGMSWVSSDDSGTYVMRLAAGKANVSSSGIWSDAQLFLVTWRWCARTFHNSARTPLGLYLNYSITEEDLILAHERDIHDSAEDLIAVSTGLIYRADIELLYIIQERLHFTDDLMDSNFGMVISLDNMAVDIGDIASNIAEAVNGMITSHDIIQNPYLQYIEGTAYYEEVYIHVRWGWLVLPVLEMAITSVFLAITIWLSRDQPIFKSSILPYLAHGLEGWTSGELAIQTPESTERLEKVLFGQTAILYRGQDGQLKLRKCQEQPIEGNEGYSMSI</sequence>
<evidence type="ECO:0000313" key="2">
    <source>
        <dbReference type="Proteomes" id="UP001497680"/>
    </source>
</evidence>
<comment type="caution">
    <text evidence="1">The sequence shown here is derived from an EMBL/GenBank/DDBJ whole genome shotgun (WGS) entry which is preliminary data.</text>
</comment>
<gene>
    <name evidence="1" type="ORF">F4821DRAFT_277688</name>
</gene>
<dbReference type="Proteomes" id="UP001497680">
    <property type="component" value="Unassembled WGS sequence"/>
</dbReference>
<organism evidence="1 2">
    <name type="scientific">Hypoxylon rubiginosum</name>
    <dbReference type="NCBI Taxonomy" id="110542"/>
    <lineage>
        <taxon>Eukaryota</taxon>
        <taxon>Fungi</taxon>
        <taxon>Dikarya</taxon>
        <taxon>Ascomycota</taxon>
        <taxon>Pezizomycotina</taxon>
        <taxon>Sordariomycetes</taxon>
        <taxon>Xylariomycetidae</taxon>
        <taxon>Xylariales</taxon>
        <taxon>Hypoxylaceae</taxon>
        <taxon>Hypoxylon</taxon>
    </lineage>
</organism>